<evidence type="ECO:0000313" key="1">
    <source>
        <dbReference type="EMBL" id="PNR48575.1"/>
    </source>
</evidence>
<reference evidence="1 3" key="2">
    <citation type="journal article" date="2018" name="Plant J.">
        <title>The Physcomitrella patens chromosome-scale assembly reveals moss genome structure and evolution.</title>
        <authorList>
            <person name="Lang D."/>
            <person name="Ullrich K.K."/>
            <person name="Murat F."/>
            <person name="Fuchs J."/>
            <person name="Jenkins J."/>
            <person name="Haas F.B."/>
            <person name="Piednoel M."/>
            <person name="Gundlach H."/>
            <person name="Van Bel M."/>
            <person name="Meyberg R."/>
            <person name="Vives C."/>
            <person name="Morata J."/>
            <person name="Symeonidi A."/>
            <person name="Hiss M."/>
            <person name="Muchero W."/>
            <person name="Kamisugi Y."/>
            <person name="Saleh O."/>
            <person name="Blanc G."/>
            <person name="Decker E.L."/>
            <person name="van Gessel N."/>
            <person name="Grimwood J."/>
            <person name="Hayes R.D."/>
            <person name="Graham S.W."/>
            <person name="Gunter L.E."/>
            <person name="McDaniel S.F."/>
            <person name="Hoernstein S.N.W."/>
            <person name="Larsson A."/>
            <person name="Li F.W."/>
            <person name="Perroud P.F."/>
            <person name="Phillips J."/>
            <person name="Ranjan P."/>
            <person name="Rokshar D.S."/>
            <person name="Rothfels C.J."/>
            <person name="Schneider L."/>
            <person name="Shu S."/>
            <person name="Stevenson D.W."/>
            <person name="Thummler F."/>
            <person name="Tillich M."/>
            <person name="Villarreal Aguilar J.C."/>
            <person name="Widiez T."/>
            <person name="Wong G.K."/>
            <person name="Wymore A."/>
            <person name="Zhang Y."/>
            <person name="Zimmer A.D."/>
            <person name="Quatrano R.S."/>
            <person name="Mayer K.F.X."/>
            <person name="Goodstein D."/>
            <person name="Casacuberta J.M."/>
            <person name="Vandepoele K."/>
            <person name="Reski R."/>
            <person name="Cuming A.C."/>
            <person name="Tuskan G.A."/>
            <person name="Maumus F."/>
            <person name="Salse J."/>
            <person name="Schmutz J."/>
            <person name="Rensing S.A."/>
        </authorList>
    </citation>
    <scope>NUCLEOTIDE SEQUENCE [LARGE SCALE GENOMIC DNA]</scope>
    <source>
        <strain evidence="2 3">cv. Gransden 2004</strain>
    </source>
</reference>
<evidence type="ECO:0000313" key="2">
    <source>
        <dbReference type="EnsemblPlants" id="Pp3c9_22150V3.1"/>
    </source>
</evidence>
<dbReference type="Gramene" id="Pp3c9_22150V3.1">
    <property type="protein sequence ID" value="Pp3c9_22150V3.1"/>
    <property type="gene ID" value="Pp3c9_22150"/>
</dbReference>
<name>A0A2K1K476_PHYPA</name>
<dbReference type="EMBL" id="ABEU02000009">
    <property type="protein sequence ID" value="PNR48575.1"/>
    <property type="molecule type" value="Genomic_DNA"/>
</dbReference>
<reference evidence="2" key="3">
    <citation type="submission" date="2020-12" db="UniProtKB">
        <authorList>
            <consortium name="EnsemblPlants"/>
        </authorList>
    </citation>
    <scope>IDENTIFICATION</scope>
</reference>
<gene>
    <name evidence="1" type="ORF">PHYPA_013052</name>
</gene>
<keyword evidence="3" id="KW-1185">Reference proteome</keyword>
<accession>A0A2K1K476</accession>
<dbReference type="AlphaFoldDB" id="A0A2K1K476"/>
<dbReference type="EnsemblPlants" id="Pp3c9_22150V3.1">
    <property type="protein sequence ID" value="Pp3c9_22150V3.1"/>
    <property type="gene ID" value="Pp3c9_22150"/>
</dbReference>
<reference evidence="1 3" key="1">
    <citation type="journal article" date="2008" name="Science">
        <title>The Physcomitrella genome reveals evolutionary insights into the conquest of land by plants.</title>
        <authorList>
            <person name="Rensing S."/>
            <person name="Lang D."/>
            <person name="Zimmer A."/>
            <person name="Terry A."/>
            <person name="Salamov A."/>
            <person name="Shapiro H."/>
            <person name="Nishiyama T."/>
            <person name="Perroud P.-F."/>
            <person name="Lindquist E."/>
            <person name="Kamisugi Y."/>
            <person name="Tanahashi T."/>
            <person name="Sakakibara K."/>
            <person name="Fujita T."/>
            <person name="Oishi K."/>
            <person name="Shin-I T."/>
            <person name="Kuroki Y."/>
            <person name="Toyoda A."/>
            <person name="Suzuki Y."/>
            <person name="Hashimoto A."/>
            <person name="Yamaguchi K."/>
            <person name="Sugano A."/>
            <person name="Kohara Y."/>
            <person name="Fujiyama A."/>
            <person name="Anterola A."/>
            <person name="Aoki S."/>
            <person name="Ashton N."/>
            <person name="Barbazuk W.B."/>
            <person name="Barker E."/>
            <person name="Bennetzen J."/>
            <person name="Bezanilla M."/>
            <person name="Blankenship R."/>
            <person name="Cho S.H."/>
            <person name="Dutcher S."/>
            <person name="Estelle M."/>
            <person name="Fawcett J.A."/>
            <person name="Gundlach H."/>
            <person name="Hanada K."/>
            <person name="Heyl A."/>
            <person name="Hicks K.A."/>
            <person name="Hugh J."/>
            <person name="Lohr M."/>
            <person name="Mayer K."/>
            <person name="Melkozernov A."/>
            <person name="Murata T."/>
            <person name="Nelson D."/>
            <person name="Pils B."/>
            <person name="Prigge M."/>
            <person name="Reiss B."/>
            <person name="Renner T."/>
            <person name="Rombauts S."/>
            <person name="Rushton P."/>
            <person name="Sanderfoot A."/>
            <person name="Schween G."/>
            <person name="Shiu S.-H."/>
            <person name="Stueber K."/>
            <person name="Theodoulou F.L."/>
            <person name="Tu H."/>
            <person name="Van de Peer Y."/>
            <person name="Verrier P.J."/>
            <person name="Waters E."/>
            <person name="Wood A."/>
            <person name="Yang L."/>
            <person name="Cove D."/>
            <person name="Cuming A."/>
            <person name="Hasebe M."/>
            <person name="Lucas S."/>
            <person name="Mishler D.B."/>
            <person name="Reski R."/>
            <person name="Grigoriev I."/>
            <person name="Quatrano R.S."/>
            <person name="Boore J.L."/>
        </authorList>
    </citation>
    <scope>NUCLEOTIDE SEQUENCE [LARGE SCALE GENOMIC DNA]</scope>
    <source>
        <strain evidence="2 3">cv. Gransden 2004</strain>
    </source>
</reference>
<sequence>MLMKALKRIDPRKTGESENNDFTVECLMAVAKAMIQRSDPECVNYLKRALVVNHELHGPDVYLLITTSMDCECFEDRVRVLEVYLYYK</sequence>
<dbReference type="PaxDb" id="3218-PP1S203_69V6.1"/>
<dbReference type="Proteomes" id="UP000006727">
    <property type="component" value="Chromosome 9"/>
</dbReference>
<evidence type="ECO:0000313" key="3">
    <source>
        <dbReference type="Proteomes" id="UP000006727"/>
    </source>
</evidence>
<organism evidence="1">
    <name type="scientific">Physcomitrium patens</name>
    <name type="common">Spreading-leaved earth moss</name>
    <name type="synonym">Physcomitrella patens</name>
    <dbReference type="NCBI Taxonomy" id="3218"/>
    <lineage>
        <taxon>Eukaryota</taxon>
        <taxon>Viridiplantae</taxon>
        <taxon>Streptophyta</taxon>
        <taxon>Embryophyta</taxon>
        <taxon>Bryophyta</taxon>
        <taxon>Bryophytina</taxon>
        <taxon>Bryopsida</taxon>
        <taxon>Funariidae</taxon>
        <taxon>Funariales</taxon>
        <taxon>Funariaceae</taxon>
        <taxon>Physcomitrium</taxon>
    </lineage>
</organism>
<proteinExistence type="predicted"/>
<protein>
    <submittedName>
        <fullName evidence="1 2">Uncharacterized protein</fullName>
    </submittedName>
</protein>